<dbReference type="PANTHER" id="PTHR47447:SF17">
    <property type="entry name" value="OS12G0638900 PROTEIN"/>
    <property type="match status" value="1"/>
</dbReference>
<dbReference type="Gene3D" id="1.25.40.10">
    <property type="entry name" value="Tetratricopeptide repeat domain"/>
    <property type="match status" value="1"/>
</dbReference>
<name>A0A812XRY9_9DINO</name>
<dbReference type="EMBL" id="CAJNJA010037764">
    <property type="protein sequence ID" value="CAE7738072.1"/>
    <property type="molecule type" value="Genomic_DNA"/>
</dbReference>
<evidence type="ECO:0008006" key="4">
    <source>
        <dbReference type="Google" id="ProtNLM"/>
    </source>
</evidence>
<accession>A0A812XRY9</accession>
<evidence type="ECO:0000256" key="1">
    <source>
        <dbReference type="ARBA" id="ARBA00022737"/>
    </source>
</evidence>
<protein>
    <recommendedName>
        <fullName evidence="4">Pentatricopeptide repeat-containing protein, chloroplastic</fullName>
    </recommendedName>
</protein>
<dbReference type="InterPro" id="IPR011990">
    <property type="entry name" value="TPR-like_helical_dom_sf"/>
</dbReference>
<dbReference type="AlphaFoldDB" id="A0A812XRY9"/>
<dbReference type="OrthoDB" id="433590at2759"/>
<proteinExistence type="predicted"/>
<evidence type="ECO:0000313" key="3">
    <source>
        <dbReference type="Proteomes" id="UP000601435"/>
    </source>
</evidence>
<keyword evidence="1" id="KW-0677">Repeat</keyword>
<dbReference type="PANTHER" id="PTHR47447">
    <property type="entry name" value="OS03G0856100 PROTEIN"/>
    <property type="match status" value="1"/>
</dbReference>
<feature type="non-terminal residue" evidence="2">
    <location>
        <position position="313"/>
    </location>
</feature>
<keyword evidence="3" id="KW-1185">Reference proteome</keyword>
<gene>
    <name evidence="2" type="ORF">SNEC2469_LOCUS21321</name>
</gene>
<sequence length="313" mass="32865">IDGTADVASYIAALGAAEKAQRWPHALCVLQQMRESQLSLDAASLSAAVKASGRSLRWQLALQVLRSGQVHMDGPEPDMAFCAAIGACGGCGQWELALHLLTELAARGLRANAASLGAVLDGCQRAREWQRALALAFHGGLVGGMAAAMASERSAGPHPAAATRRLLAQQLWSFLLNDALWPAGLPGRSAGASEVSRAMLASERVCSVAVIASSEEFQAGAAAVLAAKQAYSPLLARLMACRNFPATGSLQVAHDAWLRLADGFGPWRGKTALTELGLRIVGRSLTVSTKRESALLHQKQVSKRANTKDSAQL</sequence>
<comment type="caution">
    <text evidence="2">The sequence shown here is derived from an EMBL/GenBank/DDBJ whole genome shotgun (WGS) entry which is preliminary data.</text>
</comment>
<evidence type="ECO:0000313" key="2">
    <source>
        <dbReference type="EMBL" id="CAE7738072.1"/>
    </source>
</evidence>
<reference evidence="2" key="1">
    <citation type="submission" date="2021-02" db="EMBL/GenBank/DDBJ databases">
        <authorList>
            <person name="Dougan E. K."/>
            <person name="Rhodes N."/>
            <person name="Thang M."/>
            <person name="Chan C."/>
        </authorList>
    </citation>
    <scope>NUCLEOTIDE SEQUENCE</scope>
</reference>
<dbReference type="Proteomes" id="UP000601435">
    <property type="component" value="Unassembled WGS sequence"/>
</dbReference>
<organism evidence="2 3">
    <name type="scientific">Symbiodinium necroappetens</name>
    <dbReference type="NCBI Taxonomy" id="1628268"/>
    <lineage>
        <taxon>Eukaryota</taxon>
        <taxon>Sar</taxon>
        <taxon>Alveolata</taxon>
        <taxon>Dinophyceae</taxon>
        <taxon>Suessiales</taxon>
        <taxon>Symbiodiniaceae</taxon>
        <taxon>Symbiodinium</taxon>
    </lineage>
</organism>